<organism evidence="1 2">
    <name type="scientific">Riccia sorocarpa</name>
    <dbReference type="NCBI Taxonomy" id="122646"/>
    <lineage>
        <taxon>Eukaryota</taxon>
        <taxon>Viridiplantae</taxon>
        <taxon>Streptophyta</taxon>
        <taxon>Embryophyta</taxon>
        <taxon>Marchantiophyta</taxon>
        <taxon>Marchantiopsida</taxon>
        <taxon>Marchantiidae</taxon>
        <taxon>Marchantiales</taxon>
        <taxon>Ricciaceae</taxon>
        <taxon>Riccia</taxon>
    </lineage>
</organism>
<accession>A0ABD3I2W5</accession>
<name>A0ABD3I2W5_9MARC</name>
<evidence type="ECO:0000313" key="2">
    <source>
        <dbReference type="Proteomes" id="UP001633002"/>
    </source>
</evidence>
<protein>
    <submittedName>
        <fullName evidence="1">Uncharacterized protein</fullName>
    </submittedName>
</protein>
<sequence>MARCKQTAGKIPEEVVIVDISETIPLNHSPSSIPQTGKITLRRLDPSDPTFSYYTNRAGSSLTNVDDMAAQRWHLPSDLNIEIEWHHEPVVSWVVDYLKRRHTNLPPEIVLRTKGKNAEGKETKAKEVGVVCFTRPNDSGLEIWYELLKNKHIKKTILPMATLDLDDLASQGKGGLQDIK</sequence>
<dbReference type="AlphaFoldDB" id="A0ABD3I2W5"/>
<proteinExistence type="predicted"/>
<dbReference type="Proteomes" id="UP001633002">
    <property type="component" value="Unassembled WGS sequence"/>
</dbReference>
<dbReference type="EMBL" id="JBJQOH010000002">
    <property type="protein sequence ID" value="KAL3696641.1"/>
    <property type="molecule type" value="Genomic_DNA"/>
</dbReference>
<evidence type="ECO:0000313" key="1">
    <source>
        <dbReference type="EMBL" id="KAL3696641.1"/>
    </source>
</evidence>
<comment type="caution">
    <text evidence="1">The sequence shown here is derived from an EMBL/GenBank/DDBJ whole genome shotgun (WGS) entry which is preliminary data.</text>
</comment>
<gene>
    <name evidence="1" type="ORF">R1sor_010717</name>
</gene>
<keyword evidence="2" id="KW-1185">Reference proteome</keyword>
<reference evidence="1 2" key="1">
    <citation type="submission" date="2024-09" db="EMBL/GenBank/DDBJ databases">
        <title>Chromosome-scale assembly of Riccia sorocarpa.</title>
        <authorList>
            <person name="Paukszto L."/>
        </authorList>
    </citation>
    <scope>NUCLEOTIDE SEQUENCE [LARGE SCALE GENOMIC DNA]</scope>
    <source>
        <strain evidence="1">LP-2024</strain>
        <tissue evidence="1">Aerial parts of the thallus</tissue>
    </source>
</reference>